<dbReference type="PANTHER" id="PTHR45947:SF3">
    <property type="entry name" value="SULFOQUINOVOSYL TRANSFERASE SQD2"/>
    <property type="match status" value="1"/>
</dbReference>
<accession>A0A3B0V7E3</accession>
<dbReference type="CDD" id="cd03801">
    <property type="entry name" value="GT4_PimA-like"/>
    <property type="match status" value="1"/>
</dbReference>
<dbReference type="SUPFAM" id="SSF53756">
    <property type="entry name" value="UDP-Glycosyltransferase/glycogen phosphorylase"/>
    <property type="match status" value="1"/>
</dbReference>
<sequence>MKKKRTLALLTLDFLPNTGGMQQYIFEMAQRLTTVYHTILITPIKGTLPKETAFQRIIINKATPWAFWQQLRKIKPDKVLLGHAHPRLLLAAAMQGKYATITYGNDYLAAQLHWHRPLFNFLLKRSQPLITISQANAQRLQELQFPTPQIIRPGTDPQRFTPAANTESQPPTLLTICRLVPRKGIDTVLQAMPQLLKTFPNLQYQIGGKGPDLNRLQQLVDRLGISHAVTFLGFIPDENLPAVYQNATIFVMPVREEVQQGSIEGFGIVYLEASASGLPVIGGKSGGTADAIQDGKTGVLVDSHNVQAVAKAIRHLLQNDDLRREMGNNGRSWVETEMNWTRAGDEMVKLLR</sequence>
<dbReference type="InterPro" id="IPR050194">
    <property type="entry name" value="Glycosyltransferase_grp1"/>
</dbReference>
<evidence type="ECO:0000259" key="2">
    <source>
        <dbReference type="Pfam" id="PF13439"/>
    </source>
</evidence>
<dbReference type="GO" id="GO:0016758">
    <property type="term" value="F:hexosyltransferase activity"/>
    <property type="evidence" value="ECO:0007669"/>
    <property type="project" value="TreeGrafter"/>
</dbReference>
<dbReference type="InterPro" id="IPR028098">
    <property type="entry name" value="Glyco_trans_4-like_N"/>
</dbReference>
<name>A0A3B0V7E3_9ZZZZ</name>
<proteinExistence type="predicted"/>
<dbReference type="Pfam" id="PF00534">
    <property type="entry name" value="Glycos_transf_1"/>
    <property type="match status" value="1"/>
</dbReference>
<gene>
    <name evidence="3" type="ORF">MNBD_CHLOROFLEXI01-208</name>
</gene>
<protein>
    <submittedName>
        <fullName evidence="3">Uncharacterized protein</fullName>
    </submittedName>
</protein>
<reference evidence="3" key="1">
    <citation type="submission" date="2018-06" db="EMBL/GenBank/DDBJ databases">
        <authorList>
            <person name="Zhirakovskaya E."/>
        </authorList>
    </citation>
    <scope>NUCLEOTIDE SEQUENCE</scope>
</reference>
<dbReference type="Gene3D" id="3.40.50.2000">
    <property type="entry name" value="Glycogen Phosphorylase B"/>
    <property type="match status" value="2"/>
</dbReference>
<evidence type="ECO:0000313" key="3">
    <source>
        <dbReference type="EMBL" id="VAW33967.1"/>
    </source>
</evidence>
<feature type="domain" description="Glycosyltransferase subfamily 4-like N-terminal" evidence="2">
    <location>
        <begin position="19"/>
        <end position="159"/>
    </location>
</feature>
<dbReference type="Pfam" id="PF13439">
    <property type="entry name" value="Glyco_transf_4"/>
    <property type="match status" value="1"/>
</dbReference>
<dbReference type="PANTHER" id="PTHR45947">
    <property type="entry name" value="SULFOQUINOVOSYL TRANSFERASE SQD2"/>
    <property type="match status" value="1"/>
</dbReference>
<feature type="domain" description="Glycosyl transferase family 1" evidence="1">
    <location>
        <begin position="165"/>
        <end position="333"/>
    </location>
</feature>
<dbReference type="InterPro" id="IPR001296">
    <property type="entry name" value="Glyco_trans_1"/>
</dbReference>
<evidence type="ECO:0000259" key="1">
    <source>
        <dbReference type="Pfam" id="PF00534"/>
    </source>
</evidence>
<dbReference type="EMBL" id="UOEU01000498">
    <property type="protein sequence ID" value="VAW33967.1"/>
    <property type="molecule type" value="Genomic_DNA"/>
</dbReference>
<organism evidence="3">
    <name type="scientific">hydrothermal vent metagenome</name>
    <dbReference type="NCBI Taxonomy" id="652676"/>
    <lineage>
        <taxon>unclassified sequences</taxon>
        <taxon>metagenomes</taxon>
        <taxon>ecological metagenomes</taxon>
    </lineage>
</organism>
<dbReference type="AlphaFoldDB" id="A0A3B0V7E3"/>